<keyword evidence="3" id="KW-0809">Transit peptide</keyword>
<dbReference type="PANTHER" id="PTHR13068">
    <property type="entry name" value="CGI-12 PROTEIN-RELATED"/>
    <property type="match status" value="1"/>
</dbReference>
<feature type="chain" id="PRO_5002077420" evidence="4">
    <location>
        <begin position="19"/>
        <end position="403"/>
    </location>
</feature>
<name>A0A0B0PCD1_GOSAR</name>
<dbReference type="InterPro" id="IPR038538">
    <property type="entry name" value="MTERF_sf"/>
</dbReference>
<dbReference type="AlphaFoldDB" id="A0A0B0PCD1"/>
<reference evidence="6" key="1">
    <citation type="submission" date="2014-09" db="EMBL/GenBank/DDBJ databases">
        <authorList>
            <person name="Mudge J."/>
            <person name="Ramaraj T."/>
            <person name="Lindquist I.E."/>
            <person name="Bharti A.K."/>
            <person name="Sundararajan A."/>
            <person name="Cameron C.T."/>
            <person name="Woodward J.E."/>
            <person name="May G.D."/>
            <person name="Brubaker C."/>
            <person name="Broadhvest J."/>
            <person name="Wilkins T.A."/>
        </authorList>
    </citation>
    <scope>NUCLEOTIDE SEQUENCE</scope>
    <source>
        <strain evidence="6">cv. AKA8401</strain>
    </source>
</reference>
<evidence type="ECO:0000256" key="4">
    <source>
        <dbReference type="SAM" id="SignalP"/>
    </source>
</evidence>
<dbReference type="SMART" id="SM00733">
    <property type="entry name" value="Mterf"/>
    <property type="match status" value="8"/>
</dbReference>
<protein>
    <submittedName>
        <fullName evidence="5">mTERF domain-containing 1, mitochondrial</fullName>
    </submittedName>
</protein>
<keyword evidence="6" id="KW-1185">Reference proteome</keyword>
<dbReference type="EMBL" id="KN417343">
    <property type="protein sequence ID" value="KHG21026.1"/>
    <property type="molecule type" value="Genomic_DNA"/>
</dbReference>
<dbReference type="Pfam" id="PF02536">
    <property type="entry name" value="mTERF"/>
    <property type="match status" value="2"/>
</dbReference>
<dbReference type="GO" id="GO:0003676">
    <property type="term" value="F:nucleic acid binding"/>
    <property type="evidence" value="ECO:0007669"/>
    <property type="project" value="InterPro"/>
</dbReference>
<keyword evidence="4" id="KW-0732">Signal</keyword>
<dbReference type="Gene3D" id="1.25.70.10">
    <property type="entry name" value="Transcription termination factor 3, mitochondrial"/>
    <property type="match status" value="1"/>
</dbReference>
<proteinExistence type="inferred from homology"/>
<feature type="signal peptide" evidence="4">
    <location>
        <begin position="1"/>
        <end position="18"/>
    </location>
</feature>
<gene>
    <name evidence="5" type="ORF">F383_27926</name>
</gene>
<dbReference type="Proteomes" id="UP000032142">
    <property type="component" value="Unassembled WGS sequence"/>
</dbReference>
<evidence type="ECO:0000256" key="3">
    <source>
        <dbReference type="ARBA" id="ARBA00022946"/>
    </source>
</evidence>
<keyword evidence="2" id="KW-0804">Transcription</keyword>
<evidence type="ECO:0000256" key="2">
    <source>
        <dbReference type="ARBA" id="ARBA00022472"/>
    </source>
</evidence>
<dbReference type="InterPro" id="IPR003690">
    <property type="entry name" value="MTERF"/>
</dbReference>
<keyword evidence="2" id="KW-0805">Transcription regulation</keyword>
<keyword evidence="2" id="KW-0806">Transcription termination</keyword>
<dbReference type="GO" id="GO:0006353">
    <property type="term" value="P:DNA-templated transcription termination"/>
    <property type="evidence" value="ECO:0007669"/>
    <property type="project" value="UniProtKB-KW"/>
</dbReference>
<sequence>MLFFLSSLVSLSLPDANQVEISPREQAALGQETIKSDVTRLEDIGILLTLLHPLSSPNPPLFNYLVKDLNFDEIQAFSISNRFRKVKSLEKTQSAVNFLQSLGFSNAQIASSARLAPQILFADVENVLRPKIKFFQDLGLMEPHIPKFFSMNSTLLTCSLDKKLIPSVQLVKKVLGNNNEDLFKVFSRCNGFIARDSILKLSRNIEYLESCGIVGSQLSMLLRRQPRIFRMRESTLRNLVSRALDMGFSTDSRMLVHAIHTMNCLSEKTFKKKWELLKSCGFSENDCATMFRKAPGLFRVSEEKLKLGIEFFINAAKFNRDIVASNPFLLMYSLEDRVIPRYRVMQIIKSKMLLKKDRSFLYILDQTEIEFLKFISRFTDDVEELLIAYKAHLFPTSSEEEAT</sequence>
<accession>A0A0B0PCD1</accession>
<organism evidence="5 6">
    <name type="scientific">Gossypium arboreum</name>
    <name type="common">Tree cotton</name>
    <name type="synonym">Gossypium nanking</name>
    <dbReference type="NCBI Taxonomy" id="29729"/>
    <lineage>
        <taxon>Eukaryota</taxon>
        <taxon>Viridiplantae</taxon>
        <taxon>Streptophyta</taxon>
        <taxon>Embryophyta</taxon>
        <taxon>Tracheophyta</taxon>
        <taxon>Spermatophyta</taxon>
        <taxon>Magnoliopsida</taxon>
        <taxon>eudicotyledons</taxon>
        <taxon>Gunneridae</taxon>
        <taxon>Pentapetalae</taxon>
        <taxon>rosids</taxon>
        <taxon>malvids</taxon>
        <taxon>Malvales</taxon>
        <taxon>Malvaceae</taxon>
        <taxon>Malvoideae</taxon>
        <taxon>Gossypium</taxon>
    </lineage>
</organism>
<dbReference type="FunFam" id="1.25.70.10:FF:000001">
    <property type="entry name" value="Mitochondrial transcription termination factor-like"/>
    <property type="match status" value="1"/>
</dbReference>
<evidence type="ECO:0000313" key="5">
    <source>
        <dbReference type="EMBL" id="KHG21026.1"/>
    </source>
</evidence>
<evidence type="ECO:0000313" key="6">
    <source>
        <dbReference type="Proteomes" id="UP000032142"/>
    </source>
</evidence>
<comment type="similarity">
    <text evidence="1">Belongs to the mTERF family.</text>
</comment>
<evidence type="ECO:0000256" key="1">
    <source>
        <dbReference type="ARBA" id="ARBA00007692"/>
    </source>
</evidence>
<dbReference type="PANTHER" id="PTHR13068:SF173">
    <property type="entry name" value="EMB|CAB62602.1"/>
    <property type="match status" value="1"/>
</dbReference>